<proteinExistence type="inferred from homology"/>
<keyword evidence="2" id="KW-0560">Oxidoreductase</keyword>
<dbReference type="Gene3D" id="3.40.50.360">
    <property type="match status" value="1"/>
</dbReference>
<protein>
    <submittedName>
        <fullName evidence="4">NAD(P)H-dependent oxidoreductase</fullName>
    </submittedName>
</protein>
<dbReference type="PANTHER" id="PTHR10204">
    <property type="entry name" value="NAD P H OXIDOREDUCTASE-RELATED"/>
    <property type="match status" value="1"/>
</dbReference>
<organism evidence="4 5">
    <name type="scientific">Arachidicoccus ginsenosidivorans</name>
    <dbReference type="NCBI Taxonomy" id="496057"/>
    <lineage>
        <taxon>Bacteria</taxon>
        <taxon>Pseudomonadati</taxon>
        <taxon>Bacteroidota</taxon>
        <taxon>Chitinophagia</taxon>
        <taxon>Chitinophagales</taxon>
        <taxon>Chitinophagaceae</taxon>
        <taxon>Arachidicoccus</taxon>
    </lineage>
</organism>
<dbReference type="InterPro" id="IPR003680">
    <property type="entry name" value="Flavodoxin_fold"/>
</dbReference>
<dbReference type="EMBL" id="CP042434">
    <property type="protein sequence ID" value="QEC73337.1"/>
    <property type="molecule type" value="Genomic_DNA"/>
</dbReference>
<dbReference type="GO" id="GO:0003955">
    <property type="term" value="F:NAD(P)H dehydrogenase (quinone) activity"/>
    <property type="evidence" value="ECO:0007669"/>
    <property type="project" value="TreeGrafter"/>
</dbReference>
<dbReference type="InterPro" id="IPR051545">
    <property type="entry name" value="NAD(P)H_dehydrogenase_qn"/>
</dbReference>
<sequence>MKHLIVFAHPNTHSLNAQLKNALVEHLQHLNHKVQVRDLYQINFNPVLSFEDIKRQRQGQVVQEVSREQDYIKWADHITFIHPIWWTGLPAILKGYIDRVFSYGFAYQYVDGVQQGLLKGKQVVVINTHGKSASYYIDMGMLNALSLTSDTGIYTYAGLTLNKHFFFDQADRANGLQIENWKQQIINQFNS</sequence>
<dbReference type="KEGG" id="agi:FSB73_18355"/>
<dbReference type="GO" id="GO:0005829">
    <property type="term" value="C:cytosol"/>
    <property type="evidence" value="ECO:0007669"/>
    <property type="project" value="TreeGrafter"/>
</dbReference>
<dbReference type="InterPro" id="IPR029039">
    <property type="entry name" value="Flavoprotein-like_sf"/>
</dbReference>
<dbReference type="AlphaFoldDB" id="A0A5B8VNY9"/>
<dbReference type="Proteomes" id="UP000321291">
    <property type="component" value="Chromosome"/>
</dbReference>
<evidence type="ECO:0000256" key="2">
    <source>
        <dbReference type="ARBA" id="ARBA00023002"/>
    </source>
</evidence>
<keyword evidence="5" id="KW-1185">Reference proteome</keyword>
<evidence type="ECO:0000256" key="1">
    <source>
        <dbReference type="ARBA" id="ARBA00006252"/>
    </source>
</evidence>
<accession>A0A5B8VNY9</accession>
<dbReference type="SUPFAM" id="SSF52218">
    <property type="entry name" value="Flavoproteins"/>
    <property type="match status" value="1"/>
</dbReference>
<comment type="similarity">
    <text evidence="1">Belongs to the NAD(P)H dehydrogenase (quinone) family.</text>
</comment>
<name>A0A5B8VNY9_9BACT</name>
<dbReference type="Pfam" id="PF02525">
    <property type="entry name" value="Flavodoxin_2"/>
    <property type="match status" value="1"/>
</dbReference>
<gene>
    <name evidence="4" type="ORF">FSB73_18355</name>
</gene>
<evidence type="ECO:0000313" key="4">
    <source>
        <dbReference type="EMBL" id="QEC73337.1"/>
    </source>
</evidence>
<dbReference type="OrthoDB" id="652200at2"/>
<dbReference type="PANTHER" id="PTHR10204:SF34">
    <property type="entry name" value="NAD(P)H DEHYDROGENASE [QUINONE] 1 ISOFORM 1"/>
    <property type="match status" value="1"/>
</dbReference>
<reference evidence="4 5" key="1">
    <citation type="journal article" date="2017" name="Int. J. Syst. Evol. Microbiol.">
        <title>Arachidicoccus ginsenosidivorans sp. nov., with ginsenoside-converting activity isolated from ginseng cultivating soil.</title>
        <authorList>
            <person name="Siddiqi M.Z."/>
            <person name="Aslam Z."/>
            <person name="Im W.T."/>
        </authorList>
    </citation>
    <scope>NUCLEOTIDE SEQUENCE [LARGE SCALE GENOMIC DNA]</scope>
    <source>
        <strain evidence="4 5">Gsoil 809</strain>
    </source>
</reference>
<evidence type="ECO:0000313" key="5">
    <source>
        <dbReference type="Proteomes" id="UP000321291"/>
    </source>
</evidence>
<evidence type="ECO:0000259" key="3">
    <source>
        <dbReference type="Pfam" id="PF02525"/>
    </source>
</evidence>
<dbReference type="RefSeq" id="WP_146785510.1">
    <property type="nucleotide sequence ID" value="NZ_CP042434.1"/>
</dbReference>
<feature type="domain" description="Flavodoxin-like fold" evidence="3">
    <location>
        <begin position="1"/>
        <end position="174"/>
    </location>
</feature>